<dbReference type="InterPro" id="IPR036049">
    <property type="entry name" value="Ribosomal_uL29_sf"/>
</dbReference>
<dbReference type="GO" id="GO:0006412">
    <property type="term" value="P:translation"/>
    <property type="evidence" value="ECO:0007669"/>
    <property type="project" value="UniProtKB-UniRule"/>
</dbReference>
<comment type="caution">
    <text evidence="6">The sequence shown here is derived from an EMBL/GenBank/DDBJ whole genome shotgun (WGS) entry which is preliminary data.</text>
</comment>
<dbReference type="Gene3D" id="1.10.287.310">
    <property type="match status" value="1"/>
</dbReference>
<accession>C8PDT6</accession>
<dbReference type="eggNOG" id="COG0255">
    <property type="taxonomic scope" value="Bacteria"/>
</dbReference>
<organism evidence="6 7">
    <name type="scientific">Campylobacter gracilis RM3268</name>
    <dbReference type="NCBI Taxonomy" id="553220"/>
    <lineage>
        <taxon>Bacteria</taxon>
        <taxon>Pseudomonadati</taxon>
        <taxon>Campylobacterota</taxon>
        <taxon>Epsilonproteobacteria</taxon>
        <taxon>Campylobacterales</taxon>
        <taxon>Campylobacteraceae</taxon>
        <taxon>Campylobacter</taxon>
    </lineage>
</organism>
<dbReference type="OrthoDB" id="5373225at2"/>
<dbReference type="CDD" id="cd00427">
    <property type="entry name" value="Ribosomal_L29_HIP"/>
    <property type="match status" value="1"/>
</dbReference>
<evidence type="ECO:0000313" key="7">
    <source>
        <dbReference type="Proteomes" id="UP000005709"/>
    </source>
</evidence>
<evidence type="ECO:0000256" key="2">
    <source>
        <dbReference type="ARBA" id="ARBA00022980"/>
    </source>
</evidence>
<dbReference type="SUPFAM" id="SSF46561">
    <property type="entry name" value="Ribosomal protein L29 (L29p)"/>
    <property type="match status" value="1"/>
</dbReference>
<evidence type="ECO:0000313" key="6">
    <source>
        <dbReference type="EMBL" id="EEV19008.1"/>
    </source>
</evidence>
<dbReference type="Pfam" id="PF00831">
    <property type="entry name" value="Ribosomal_L29"/>
    <property type="match status" value="1"/>
</dbReference>
<evidence type="ECO:0000256" key="5">
    <source>
        <dbReference type="HAMAP-Rule" id="MF_00374"/>
    </source>
</evidence>
<dbReference type="AlphaFoldDB" id="C8PDT6"/>
<dbReference type="STRING" id="824.CGRAC_0176"/>
<dbReference type="HAMAP" id="MF_00374">
    <property type="entry name" value="Ribosomal_uL29"/>
    <property type="match status" value="1"/>
</dbReference>
<dbReference type="RefSeq" id="WP_005868995.1">
    <property type="nucleotide sequence ID" value="NZ_ACYG01000004.1"/>
</dbReference>
<dbReference type="GO" id="GO:0003735">
    <property type="term" value="F:structural constituent of ribosome"/>
    <property type="evidence" value="ECO:0007669"/>
    <property type="project" value="InterPro"/>
</dbReference>
<keyword evidence="3 5" id="KW-0687">Ribonucleoprotein</keyword>
<dbReference type="InterPro" id="IPR001854">
    <property type="entry name" value="Ribosomal_uL29"/>
</dbReference>
<dbReference type="PROSITE" id="PS00579">
    <property type="entry name" value="RIBOSOMAL_L29"/>
    <property type="match status" value="1"/>
</dbReference>
<dbReference type="GO" id="GO:1990904">
    <property type="term" value="C:ribonucleoprotein complex"/>
    <property type="evidence" value="ECO:0007669"/>
    <property type="project" value="UniProtKB-KW"/>
</dbReference>
<dbReference type="Proteomes" id="UP000005709">
    <property type="component" value="Unassembled WGS sequence"/>
</dbReference>
<gene>
    <name evidence="5 6" type="primary">rpmC</name>
    <name evidence="6" type="ORF">CAMGR0001_0642</name>
</gene>
<evidence type="ECO:0000256" key="1">
    <source>
        <dbReference type="ARBA" id="ARBA00009254"/>
    </source>
</evidence>
<reference evidence="6 7" key="1">
    <citation type="submission" date="2009-07" db="EMBL/GenBank/DDBJ databases">
        <authorList>
            <person name="Madupu R."/>
            <person name="Sebastian Y."/>
            <person name="Durkin A.S."/>
            <person name="Torralba M."/>
            <person name="Methe B."/>
            <person name="Sutton G.G."/>
            <person name="Strausberg R.L."/>
            <person name="Nelson K.E."/>
        </authorList>
    </citation>
    <scope>NUCLEOTIDE SEQUENCE [LARGE SCALE GENOMIC DNA]</scope>
    <source>
        <strain evidence="6 7">RM3268</strain>
    </source>
</reference>
<dbReference type="NCBIfam" id="TIGR00012">
    <property type="entry name" value="L29"/>
    <property type="match status" value="1"/>
</dbReference>
<protein>
    <recommendedName>
        <fullName evidence="4 5">Large ribosomal subunit protein uL29</fullName>
    </recommendedName>
</protein>
<sequence>MKYTDLKDKDLAELNSMLKQSKLLLFTARQKLKTMQLSNPNEIRAIKKDIARINTAIKAK</sequence>
<proteinExistence type="inferred from homology"/>
<name>C8PDT6_9BACT</name>
<dbReference type="EMBL" id="ACYG01000004">
    <property type="protein sequence ID" value="EEV19008.1"/>
    <property type="molecule type" value="Genomic_DNA"/>
</dbReference>
<evidence type="ECO:0000256" key="3">
    <source>
        <dbReference type="ARBA" id="ARBA00023274"/>
    </source>
</evidence>
<keyword evidence="7" id="KW-1185">Reference proteome</keyword>
<evidence type="ECO:0000256" key="4">
    <source>
        <dbReference type="ARBA" id="ARBA00035204"/>
    </source>
</evidence>
<comment type="similarity">
    <text evidence="1 5">Belongs to the universal ribosomal protein uL29 family.</text>
</comment>
<keyword evidence="2 5" id="KW-0689">Ribosomal protein</keyword>
<dbReference type="InterPro" id="IPR018254">
    <property type="entry name" value="Ribosomal_uL29_CS"/>
</dbReference>
<dbReference type="GO" id="GO:0005840">
    <property type="term" value="C:ribosome"/>
    <property type="evidence" value="ECO:0007669"/>
    <property type="project" value="UniProtKB-KW"/>
</dbReference>